<evidence type="ECO:0000256" key="1">
    <source>
        <dbReference type="ARBA" id="ARBA00001946"/>
    </source>
</evidence>
<evidence type="ECO:0000256" key="2">
    <source>
        <dbReference type="ARBA" id="ARBA00006171"/>
    </source>
</evidence>
<gene>
    <name evidence="11" type="ORF">LZZ85_08055</name>
</gene>
<evidence type="ECO:0000313" key="12">
    <source>
        <dbReference type="Proteomes" id="UP001165367"/>
    </source>
</evidence>
<reference evidence="11" key="1">
    <citation type="submission" date="2022-01" db="EMBL/GenBank/DDBJ databases">
        <authorList>
            <person name="Jo J.-H."/>
            <person name="Im W.-T."/>
        </authorList>
    </citation>
    <scope>NUCLEOTIDE SEQUENCE</scope>
    <source>
        <strain evidence="11">NA20</strain>
    </source>
</reference>
<evidence type="ECO:0000256" key="5">
    <source>
        <dbReference type="ARBA" id="ARBA00022842"/>
    </source>
</evidence>
<evidence type="ECO:0000256" key="3">
    <source>
        <dbReference type="ARBA" id="ARBA00022553"/>
    </source>
</evidence>
<dbReference type="Pfam" id="PF00702">
    <property type="entry name" value="Hydrolase"/>
    <property type="match status" value="1"/>
</dbReference>
<proteinExistence type="inferred from homology"/>
<dbReference type="InterPro" id="IPR036412">
    <property type="entry name" value="HAD-like_sf"/>
</dbReference>
<comment type="catalytic activity">
    <reaction evidence="8">
        <text>beta-D-glucose 1-phosphate = beta-D-glucose 6-phosphate</text>
        <dbReference type="Rhea" id="RHEA:20113"/>
        <dbReference type="ChEBI" id="CHEBI:57684"/>
        <dbReference type="ChEBI" id="CHEBI:58247"/>
        <dbReference type="EC" id="5.4.2.6"/>
    </reaction>
</comment>
<dbReference type="PRINTS" id="PR00413">
    <property type="entry name" value="HADHALOGNASE"/>
</dbReference>
<comment type="similarity">
    <text evidence="2">Belongs to the HAD-like hydrolase superfamily. CbbY/CbbZ/Gph/YieH family.</text>
</comment>
<dbReference type="Gene3D" id="1.10.150.240">
    <property type="entry name" value="Putative phosphatase, domain 2"/>
    <property type="match status" value="1"/>
</dbReference>
<keyword evidence="6" id="KW-0413">Isomerase</keyword>
<evidence type="ECO:0000256" key="8">
    <source>
        <dbReference type="ARBA" id="ARBA00044926"/>
    </source>
</evidence>
<dbReference type="InterPro" id="IPR023214">
    <property type="entry name" value="HAD_sf"/>
</dbReference>
<keyword evidence="7" id="KW-0119">Carbohydrate metabolism</keyword>
<keyword evidence="12" id="KW-1185">Reference proteome</keyword>
<evidence type="ECO:0000313" key="11">
    <source>
        <dbReference type="EMBL" id="MCG2614231.1"/>
    </source>
</evidence>
<protein>
    <recommendedName>
        <fullName evidence="10">Beta-phosphoglucomutase</fullName>
        <ecNumber evidence="9">5.4.2.6</ecNumber>
    </recommendedName>
</protein>
<dbReference type="NCBIfam" id="TIGR01509">
    <property type="entry name" value="HAD-SF-IA-v3"/>
    <property type="match status" value="1"/>
</dbReference>
<keyword evidence="5" id="KW-0460">Magnesium</keyword>
<dbReference type="SFLD" id="SFLDG01129">
    <property type="entry name" value="C1.5:_HAD__Beta-PGM__Phosphata"/>
    <property type="match status" value="1"/>
</dbReference>
<dbReference type="Proteomes" id="UP001165367">
    <property type="component" value="Unassembled WGS sequence"/>
</dbReference>
<accession>A0ABS9KPK0</accession>
<dbReference type="Gene3D" id="3.40.50.1000">
    <property type="entry name" value="HAD superfamily/HAD-like"/>
    <property type="match status" value="1"/>
</dbReference>
<evidence type="ECO:0000256" key="7">
    <source>
        <dbReference type="ARBA" id="ARBA00023277"/>
    </source>
</evidence>
<dbReference type="PANTHER" id="PTHR46193:SF18">
    <property type="entry name" value="HEXITOL PHOSPHATASE B"/>
    <property type="match status" value="1"/>
</dbReference>
<evidence type="ECO:0000256" key="9">
    <source>
        <dbReference type="ARBA" id="ARBA00044968"/>
    </source>
</evidence>
<dbReference type="InterPro" id="IPR006439">
    <property type="entry name" value="HAD-SF_hydro_IA"/>
</dbReference>
<dbReference type="InterPro" id="IPR051600">
    <property type="entry name" value="Beta-PGM-like"/>
</dbReference>
<dbReference type="NCBIfam" id="TIGR02009">
    <property type="entry name" value="PGMB-YQAB-SF"/>
    <property type="match status" value="1"/>
</dbReference>
<evidence type="ECO:0000256" key="4">
    <source>
        <dbReference type="ARBA" id="ARBA00022723"/>
    </source>
</evidence>
<dbReference type="InterPro" id="IPR023198">
    <property type="entry name" value="PGP-like_dom2"/>
</dbReference>
<comment type="cofactor">
    <cofactor evidence="1">
        <name>Mg(2+)</name>
        <dbReference type="ChEBI" id="CHEBI:18420"/>
    </cofactor>
</comment>
<dbReference type="EMBL" id="JAKLTR010000004">
    <property type="protein sequence ID" value="MCG2614231.1"/>
    <property type="molecule type" value="Genomic_DNA"/>
</dbReference>
<name>A0ABS9KPK0_9BACT</name>
<comment type="caution">
    <text evidence="11">The sequence shown here is derived from an EMBL/GenBank/DDBJ whole genome shotgun (WGS) entry which is preliminary data.</text>
</comment>
<dbReference type="InterPro" id="IPR010976">
    <property type="entry name" value="B-phosphoglucomutase_hydrolase"/>
</dbReference>
<evidence type="ECO:0000256" key="6">
    <source>
        <dbReference type="ARBA" id="ARBA00023235"/>
    </source>
</evidence>
<dbReference type="SFLD" id="SFLDS00003">
    <property type="entry name" value="Haloacid_Dehalogenase"/>
    <property type="match status" value="1"/>
</dbReference>
<organism evidence="11 12">
    <name type="scientific">Terrimonas ginsenosidimutans</name>
    <dbReference type="NCBI Taxonomy" id="2908004"/>
    <lineage>
        <taxon>Bacteria</taxon>
        <taxon>Pseudomonadati</taxon>
        <taxon>Bacteroidota</taxon>
        <taxon>Chitinophagia</taxon>
        <taxon>Chitinophagales</taxon>
        <taxon>Chitinophagaceae</taxon>
        <taxon>Terrimonas</taxon>
    </lineage>
</organism>
<sequence>MKYKAFLFDMNGTMIDDMPYHIQAWHRILNELGAGISIERMKEECYGKNDELLERIFPGRFSPEEKKKMSWEKEKQYQDSFRPHLRLLDGLAEVLAKAKKDGIKMAIGSAAIMFNIDFVVDELQIRKYFDALISADEVRISKPDPETFLVCAEKLGVAPENCLVFEDSPKGVEAAARAGMDCAVITSLHEKEDFDGISNIVRFMKDYTAFSW</sequence>
<dbReference type="SUPFAM" id="SSF56784">
    <property type="entry name" value="HAD-like"/>
    <property type="match status" value="1"/>
</dbReference>
<dbReference type="SFLD" id="SFLDG01135">
    <property type="entry name" value="C1.5.6:_HAD__Beta-PGM__Phospha"/>
    <property type="match status" value="1"/>
</dbReference>
<dbReference type="EC" id="5.4.2.6" evidence="9"/>
<dbReference type="PANTHER" id="PTHR46193">
    <property type="entry name" value="6-PHOSPHOGLUCONATE PHOSPHATASE"/>
    <property type="match status" value="1"/>
</dbReference>
<keyword evidence="3" id="KW-0597">Phosphoprotein</keyword>
<dbReference type="CDD" id="cd07505">
    <property type="entry name" value="HAD_BPGM-like"/>
    <property type="match status" value="1"/>
</dbReference>
<evidence type="ECO:0000256" key="10">
    <source>
        <dbReference type="ARBA" id="ARBA00044991"/>
    </source>
</evidence>
<keyword evidence="4" id="KW-0479">Metal-binding</keyword>